<dbReference type="Proteomes" id="UP000645865">
    <property type="component" value="Unassembled WGS sequence"/>
</dbReference>
<evidence type="ECO:0000256" key="3">
    <source>
        <dbReference type="ARBA" id="ARBA00022692"/>
    </source>
</evidence>
<dbReference type="InterPro" id="IPR051449">
    <property type="entry name" value="ABC-2_transporter_component"/>
</dbReference>
<keyword evidence="3 6" id="KW-0812">Transmembrane</keyword>
<dbReference type="PANTHER" id="PTHR30294">
    <property type="entry name" value="MEMBRANE COMPONENT OF ABC TRANSPORTER YHHJ-RELATED"/>
    <property type="match status" value="1"/>
</dbReference>
<comment type="subcellular location">
    <subcellularLocation>
        <location evidence="1">Cell membrane</location>
        <topology evidence="1">Multi-pass membrane protein</topology>
    </subcellularLocation>
</comment>
<feature type="transmembrane region" description="Helical" evidence="6">
    <location>
        <begin position="59"/>
        <end position="75"/>
    </location>
</feature>
<feature type="transmembrane region" description="Helical" evidence="6">
    <location>
        <begin position="20"/>
        <end position="39"/>
    </location>
</feature>
<evidence type="ECO:0000256" key="1">
    <source>
        <dbReference type="ARBA" id="ARBA00004651"/>
    </source>
</evidence>
<feature type="transmembrane region" description="Helical" evidence="6">
    <location>
        <begin position="161"/>
        <end position="181"/>
    </location>
</feature>
<dbReference type="PANTHER" id="PTHR30294:SF29">
    <property type="entry name" value="MULTIDRUG ABC TRANSPORTER PERMEASE YBHS-RELATED"/>
    <property type="match status" value="1"/>
</dbReference>
<sequence>MKLLPVIFKRQLANYASSPATYLSIALFLALSTMAGLYLHRWVEQGSGDLLVFFQWHPWLYLLLIPALTIRLWSDEADPGFADLMSALPITAAERVIGKFIAAWVVAGTALILSFPLVVAANYLGSADNGLIASQFAASWLLAGSYLSVGCFVCTLARQRVVIFILTIGLLLAATALSSWVDALERQAPIWIIDSLSALNPQSRFSTIDNGKFTLHDSLYFASMIVAFLTATIVTLNYKLR</sequence>
<organism evidence="7 8">
    <name type="scientific">Pseudomonas rhodesiae</name>
    <dbReference type="NCBI Taxonomy" id="76760"/>
    <lineage>
        <taxon>Bacteria</taxon>
        <taxon>Pseudomonadati</taxon>
        <taxon>Pseudomonadota</taxon>
        <taxon>Gammaproteobacteria</taxon>
        <taxon>Pseudomonadales</taxon>
        <taxon>Pseudomonadaceae</taxon>
        <taxon>Pseudomonas</taxon>
    </lineage>
</organism>
<evidence type="ECO:0000256" key="5">
    <source>
        <dbReference type="ARBA" id="ARBA00023136"/>
    </source>
</evidence>
<feature type="transmembrane region" description="Helical" evidence="6">
    <location>
        <begin position="96"/>
        <end position="119"/>
    </location>
</feature>
<dbReference type="EMBL" id="JAEILH010000047">
    <property type="protein sequence ID" value="MBI6627269.1"/>
    <property type="molecule type" value="Genomic_DNA"/>
</dbReference>
<dbReference type="RefSeq" id="WP_169903279.1">
    <property type="nucleotide sequence ID" value="NZ_CP087170.1"/>
</dbReference>
<evidence type="ECO:0000256" key="4">
    <source>
        <dbReference type="ARBA" id="ARBA00022989"/>
    </source>
</evidence>
<evidence type="ECO:0000256" key="6">
    <source>
        <dbReference type="SAM" id="Phobius"/>
    </source>
</evidence>
<gene>
    <name evidence="7" type="ORF">YA0853_26985</name>
</gene>
<comment type="caution">
    <text evidence="7">The sequence shown here is derived from an EMBL/GenBank/DDBJ whole genome shotgun (WGS) entry which is preliminary data.</text>
</comment>
<keyword evidence="4 6" id="KW-1133">Transmembrane helix</keyword>
<feature type="transmembrane region" description="Helical" evidence="6">
    <location>
        <begin position="219"/>
        <end position="238"/>
    </location>
</feature>
<accession>A0A8I1E9K5</accession>
<feature type="transmembrane region" description="Helical" evidence="6">
    <location>
        <begin position="131"/>
        <end position="154"/>
    </location>
</feature>
<evidence type="ECO:0000313" key="8">
    <source>
        <dbReference type="Proteomes" id="UP000645865"/>
    </source>
</evidence>
<dbReference type="GO" id="GO:0005886">
    <property type="term" value="C:plasma membrane"/>
    <property type="evidence" value="ECO:0007669"/>
    <property type="project" value="UniProtKB-SubCell"/>
</dbReference>
<keyword evidence="5 6" id="KW-0472">Membrane</keyword>
<protein>
    <submittedName>
        <fullName evidence="7">ABC transporter permease</fullName>
    </submittedName>
</protein>
<evidence type="ECO:0000256" key="2">
    <source>
        <dbReference type="ARBA" id="ARBA00022475"/>
    </source>
</evidence>
<reference evidence="7" key="1">
    <citation type="submission" date="2020-12" db="EMBL/GenBank/DDBJ databases">
        <title>Comparative genomic insights into the epidemiology and virulence of plant pathogenic Pseudomonads from Turkey.</title>
        <authorList>
            <person name="Dillon M."/>
            <person name="Ruiz-Bedoya T."/>
            <person name="Bendalovic-Torma C."/>
            <person name="Guttman K.M."/>
            <person name="Kwak H."/>
            <person name="Middleton M.A."/>
            <person name="Wang P.W."/>
            <person name="Horuz S."/>
            <person name="Aysan Y."/>
            <person name="Guttman D.S."/>
        </authorList>
    </citation>
    <scope>NUCLEOTIDE SEQUENCE</scope>
    <source>
        <strain evidence="7">S5_IA_3a</strain>
    </source>
</reference>
<keyword evidence="2" id="KW-1003">Cell membrane</keyword>
<proteinExistence type="predicted"/>
<evidence type="ECO:0000313" key="7">
    <source>
        <dbReference type="EMBL" id="MBI6627269.1"/>
    </source>
</evidence>
<dbReference type="AlphaFoldDB" id="A0A8I1E9K5"/>
<name>A0A8I1E9K5_9PSED</name>